<evidence type="ECO:0000313" key="2">
    <source>
        <dbReference type="Proteomes" id="UP000192501"/>
    </source>
</evidence>
<comment type="caution">
    <text evidence="1">The sequence shown here is derived from an EMBL/GenBank/DDBJ whole genome shotgun (WGS) entry which is preliminary data.</text>
</comment>
<accession>A0A1X0QF73</accession>
<organism evidence="1 2">
    <name type="scientific">Hepatospora eriocheir</name>
    <dbReference type="NCBI Taxonomy" id="1081669"/>
    <lineage>
        <taxon>Eukaryota</taxon>
        <taxon>Fungi</taxon>
        <taxon>Fungi incertae sedis</taxon>
        <taxon>Microsporidia</taxon>
        <taxon>Hepatosporidae</taxon>
        <taxon>Hepatospora</taxon>
    </lineage>
</organism>
<protein>
    <submittedName>
        <fullName evidence="1">Uncharacterized protein</fullName>
    </submittedName>
</protein>
<dbReference type="VEuPathDB" id="MicrosporidiaDB:A0H76_2645"/>
<proteinExistence type="predicted"/>
<gene>
    <name evidence="1" type="ORF">A0H76_2645</name>
</gene>
<reference evidence="1 2" key="1">
    <citation type="journal article" date="2017" name="Environ. Microbiol.">
        <title>Decay of the glycolytic pathway and adaptation to intranuclear parasitism within Enterocytozoonidae microsporidia.</title>
        <authorList>
            <person name="Wiredu Boakye D."/>
            <person name="Jaroenlak P."/>
            <person name="Prachumwat A."/>
            <person name="Williams T.A."/>
            <person name="Bateman K.S."/>
            <person name="Itsathitphaisarn O."/>
            <person name="Sritunyalucksana K."/>
            <person name="Paszkiewicz K.H."/>
            <person name="Moore K.A."/>
            <person name="Stentiford G.D."/>
            <person name="Williams B.A."/>
        </authorList>
    </citation>
    <scope>NUCLEOTIDE SEQUENCE [LARGE SCALE GENOMIC DNA]</scope>
    <source>
        <strain evidence="2">canceri</strain>
    </source>
</reference>
<dbReference type="AlphaFoldDB" id="A0A1X0QF73"/>
<dbReference type="Proteomes" id="UP000192501">
    <property type="component" value="Unassembled WGS sequence"/>
</dbReference>
<dbReference type="VEuPathDB" id="MicrosporidiaDB:HERIO_2182"/>
<dbReference type="EMBL" id="LTAI01000759">
    <property type="protein sequence ID" value="ORD98363.1"/>
    <property type="molecule type" value="Genomic_DNA"/>
</dbReference>
<dbReference type="VEuPathDB" id="MicrosporidiaDB:HERIO_2181"/>
<evidence type="ECO:0000313" key="1">
    <source>
        <dbReference type="EMBL" id="ORD98363.1"/>
    </source>
</evidence>
<name>A0A1X0QF73_9MICR</name>
<sequence>MTVLIDMLNEDSENVRELVSSILKYYTANYDKSCTKEELKFLLASLDESNLLIRNNIIEVLSKLRYQDFKIFFRIQERLNIDETYKLECLISVVKNNKELFQKFIDENVEYQLDAKKSLYDESYIGVLIILHVLEPKNLSLSIKEDLKFITFKIELDSTISDKIPRHLNSEYMFLIKNNIILEDLKLNPDIMNYEIIKCKEIVENIRLLENDDDHEEFIRFLISFFNDSEHVSMKTGFYPKVIEILNLLYNNFDQMTNRVKLKDFCIIASDNLRKYNNNTVNLELNCLFHQNDLFDIKLGIKDMNGVIYIDASPFISFPIKIYQSDIRVFLCAFYKRNLSVNFKLTNDTLIKID</sequence>